<dbReference type="Proteomes" id="UP000012065">
    <property type="component" value="Unassembled WGS sequence"/>
</dbReference>
<dbReference type="InterPro" id="IPR036875">
    <property type="entry name" value="Znf_CCHC_sf"/>
</dbReference>
<dbReference type="AlphaFoldDB" id="M5CBX6"/>
<evidence type="ECO:0008006" key="5">
    <source>
        <dbReference type="Google" id="ProtNLM"/>
    </source>
</evidence>
<keyword evidence="1" id="KW-0507">mRNA processing</keyword>
<dbReference type="SUPFAM" id="SSF57756">
    <property type="entry name" value="Retrovirus zinc finger-like domains"/>
    <property type="match status" value="1"/>
</dbReference>
<evidence type="ECO:0000313" key="3">
    <source>
        <dbReference type="EMBL" id="CCO36794.1"/>
    </source>
</evidence>
<feature type="region of interest" description="Disordered" evidence="2">
    <location>
        <begin position="162"/>
        <end position="196"/>
    </location>
</feature>
<reference evidence="3 4" key="1">
    <citation type="journal article" date="2013" name="J. Biotechnol.">
        <title>Establishment and interpretation of the genome sequence of the phytopathogenic fungus Rhizoctonia solani AG1-IB isolate 7/3/14.</title>
        <authorList>
            <person name="Wibberg D.W."/>
            <person name="Jelonek L.J."/>
            <person name="Rupp O.R."/>
            <person name="Hennig M.H."/>
            <person name="Eikmeyer F.E."/>
            <person name="Goesmann A.G."/>
            <person name="Hartmann A.H."/>
            <person name="Borriss R.B."/>
            <person name="Grosch R.G."/>
            <person name="Puehler A.P."/>
            <person name="Schlueter A.S."/>
        </authorList>
    </citation>
    <scope>NUCLEOTIDE SEQUENCE [LARGE SCALE GENOMIC DNA]</scope>
    <source>
        <strain evidence="4">AG1-IB / isolate 7/3/14</strain>
    </source>
</reference>
<dbReference type="GO" id="GO:0006397">
    <property type="term" value="P:mRNA processing"/>
    <property type="evidence" value="ECO:0007669"/>
    <property type="project" value="UniProtKB-KW"/>
</dbReference>
<proteinExistence type="predicted"/>
<evidence type="ECO:0000313" key="4">
    <source>
        <dbReference type="Proteomes" id="UP000012065"/>
    </source>
</evidence>
<dbReference type="GO" id="GO:0003676">
    <property type="term" value="F:nucleic acid binding"/>
    <property type="evidence" value="ECO:0007669"/>
    <property type="project" value="InterPro"/>
</dbReference>
<dbReference type="EMBL" id="CAOJ01016422">
    <property type="protein sequence ID" value="CCO36794.1"/>
    <property type="molecule type" value="Genomic_DNA"/>
</dbReference>
<accession>M5CBX6</accession>
<sequence>MPSSQASKKASKSTLSSTMVTRSTSLSGTTTTEPLTTPQSPKDSALPVKVPLSATAAKDFLCRAGLLESKSEISTAALCSRLLTDIAVRPEVPQALCALIRCVTLILPEAFALVCNTNTQLSALVDKIDTLISNADKEPATPSPPVFAELGEKLDKVTQDIQKAAESWQTVPPRSRARSPPPPSAPPATAAPLGPTRAEITKNKRIQSMGCYILIEPNSETLGKSFDPLNARALIKKAELAWDVAWTAVEGTDVAKALKLATKPRVAFKTVIRLARGGIRYELGDRTQAALLSNVRISAEFEKGFGGASCKGQGATILLQCAPTYYNPEDPAAIHRFEDENTLDRGDVLSMTWCKPPHKRKPEQTMAVLRLEMRSHDLADRLITEGGQLDYAPVLFRKANQEPMRCLRCQRYGHKASKCVSGPDDVCSHCGGAHRIANCTNKEKKWCVSCQSSAHCSFDRECPTFRAECTKFNTRRPENSSRLFDPSRPYDPRSRPINYMHRPPPVVERTPEGARNTLFDAQQQESRAMNRRSSWGNREHTRKERGQGDPWDTADVRTAPRRPGLSGPNAIPIGLPRQTALARIPPPPPQPLDLPIHIHTSPPRTYSPSQPFPVTPARTAGIRSAPATPRRVPASYSNLGPDVASPDYTLVASVPFSRPSTPSSVSTVTVTQ</sequence>
<organism evidence="3 4">
    <name type="scientific">Thanatephorus cucumeris (strain AG1-IB / isolate 7/3/14)</name>
    <name type="common">Lettuce bottom rot fungus</name>
    <name type="synonym">Rhizoctonia solani</name>
    <dbReference type="NCBI Taxonomy" id="1108050"/>
    <lineage>
        <taxon>Eukaryota</taxon>
        <taxon>Fungi</taxon>
        <taxon>Dikarya</taxon>
        <taxon>Basidiomycota</taxon>
        <taxon>Agaricomycotina</taxon>
        <taxon>Agaricomycetes</taxon>
        <taxon>Cantharellales</taxon>
        <taxon>Ceratobasidiaceae</taxon>
        <taxon>Rhizoctonia</taxon>
        <taxon>Rhizoctonia solani AG-1</taxon>
    </lineage>
</organism>
<comment type="caution">
    <text evidence="3">The sequence shown here is derived from an EMBL/GenBank/DDBJ whole genome shotgun (WGS) entry which is preliminary data.</text>
</comment>
<evidence type="ECO:0000256" key="2">
    <source>
        <dbReference type="SAM" id="MobiDB-lite"/>
    </source>
</evidence>
<dbReference type="HOGENOM" id="CLU_026178_0_0_1"/>
<protein>
    <recommendedName>
        <fullName evidence="5">CCHC-type domain-containing protein</fullName>
    </recommendedName>
</protein>
<feature type="region of interest" description="Disordered" evidence="2">
    <location>
        <begin position="625"/>
        <end position="644"/>
    </location>
</feature>
<feature type="compositionally biased region" description="Basic and acidic residues" evidence="2">
    <location>
        <begin position="537"/>
        <end position="547"/>
    </location>
</feature>
<feature type="compositionally biased region" description="Low complexity" evidence="2">
    <location>
        <begin position="1"/>
        <end position="41"/>
    </location>
</feature>
<gene>
    <name evidence="3" type="ORF">BN14_10938</name>
</gene>
<feature type="region of interest" description="Disordered" evidence="2">
    <location>
        <begin position="1"/>
        <end position="46"/>
    </location>
</feature>
<feature type="region of interest" description="Disordered" evidence="2">
    <location>
        <begin position="476"/>
        <end position="573"/>
    </location>
</feature>
<name>M5CBX6_THACB</name>
<feature type="compositionally biased region" description="Polar residues" evidence="2">
    <location>
        <begin position="519"/>
        <end position="536"/>
    </location>
</feature>
<dbReference type="GO" id="GO:0008270">
    <property type="term" value="F:zinc ion binding"/>
    <property type="evidence" value="ECO:0007669"/>
    <property type="project" value="InterPro"/>
</dbReference>
<evidence type="ECO:0000256" key="1">
    <source>
        <dbReference type="ARBA" id="ARBA00022664"/>
    </source>
</evidence>